<comment type="caution">
    <text evidence="2">The sequence shown here is derived from an EMBL/GenBank/DDBJ whole genome shotgun (WGS) entry which is preliminary data.</text>
</comment>
<feature type="domain" description="Reverse transcriptase" evidence="1">
    <location>
        <begin position="17"/>
        <end position="91"/>
    </location>
</feature>
<dbReference type="PANTHER" id="PTHR33332">
    <property type="entry name" value="REVERSE TRANSCRIPTASE DOMAIN-CONTAINING PROTEIN"/>
    <property type="match status" value="1"/>
</dbReference>
<keyword evidence="3" id="KW-1185">Reference proteome</keyword>
<organism evidence="2 3">
    <name type="scientific">Mycteria americana</name>
    <name type="common">Wood stork</name>
    <dbReference type="NCBI Taxonomy" id="33587"/>
    <lineage>
        <taxon>Eukaryota</taxon>
        <taxon>Metazoa</taxon>
        <taxon>Chordata</taxon>
        <taxon>Craniata</taxon>
        <taxon>Vertebrata</taxon>
        <taxon>Euteleostomi</taxon>
        <taxon>Archelosauria</taxon>
        <taxon>Archosauria</taxon>
        <taxon>Dinosauria</taxon>
        <taxon>Saurischia</taxon>
        <taxon>Theropoda</taxon>
        <taxon>Coelurosauria</taxon>
        <taxon>Aves</taxon>
        <taxon>Neognathae</taxon>
        <taxon>Neoaves</taxon>
        <taxon>Aequornithes</taxon>
        <taxon>Ciconiiformes</taxon>
        <taxon>Ciconiidae</taxon>
        <taxon>Mycteria</taxon>
    </lineage>
</organism>
<evidence type="ECO:0000313" key="3">
    <source>
        <dbReference type="Proteomes" id="UP001333110"/>
    </source>
</evidence>
<sequence length="112" mass="12638">MTSYGLMNNLTLTKNTLERMQECTLRWIKNWLDGRAQRVVVNGVYSSWQPVTSGVPQGSVLGSVLFNIFINDLDEVIECTPSKFADDTKLCGSVDLLEGRKALQRDLDRLDQ</sequence>
<dbReference type="EMBL" id="JAUNZN010000018">
    <property type="protein sequence ID" value="KAK4810663.1"/>
    <property type="molecule type" value="Genomic_DNA"/>
</dbReference>
<name>A0AAN7RX20_MYCAM</name>
<protein>
    <recommendedName>
        <fullName evidence="1">Reverse transcriptase domain-containing protein</fullName>
    </recommendedName>
</protein>
<dbReference type="Pfam" id="PF00078">
    <property type="entry name" value="RVT_1"/>
    <property type="match status" value="1"/>
</dbReference>
<dbReference type="InterPro" id="IPR000477">
    <property type="entry name" value="RT_dom"/>
</dbReference>
<gene>
    <name evidence="2" type="ORF">QYF61_007463</name>
</gene>
<proteinExistence type="predicted"/>
<accession>A0AAN7RX20</accession>
<reference evidence="2 3" key="1">
    <citation type="journal article" date="2023" name="J. Hered.">
        <title>Chromosome-level genome of the wood stork (Mycteria americana) provides insight into avian chromosome evolution.</title>
        <authorList>
            <person name="Flamio R. Jr."/>
            <person name="Ramstad K.M."/>
        </authorList>
    </citation>
    <scope>NUCLEOTIDE SEQUENCE [LARGE SCALE GENOMIC DNA]</scope>
    <source>
        <strain evidence="2">JAX WOST 10</strain>
    </source>
</reference>
<evidence type="ECO:0000259" key="1">
    <source>
        <dbReference type="Pfam" id="PF00078"/>
    </source>
</evidence>
<dbReference type="Proteomes" id="UP001333110">
    <property type="component" value="Unassembled WGS sequence"/>
</dbReference>
<dbReference type="AlphaFoldDB" id="A0AAN7RX20"/>
<evidence type="ECO:0000313" key="2">
    <source>
        <dbReference type="EMBL" id="KAK4810663.1"/>
    </source>
</evidence>